<keyword evidence="2" id="KW-1185">Reference proteome</keyword>
<organism evidence="1 2">
    <name type="scientific">Gloeothece citriformis (strain PCC 7424)</name>
    <name type="common">Cyanothece sp. (strain PCC 7424)</name>
    <dbReference type="NCBI Taxonomy" id="65393"/>
    <lineage>
        <taxon>Bacteria</taxon>
        <taxon>Bacillati</taxon>
        <taxon>Cyanobacteriota</taxon>
        <taxon>Cyanophyceae</taxon>
        <taxon>Oscillatoriophycideae</taxon>
        <taxon>Chroococcales</taxon>
        <taxon>Aphanothecaceae</taxon>
        <taxon>Gloeothece</taxon>
        <taxon>Gloeothece citriformis</taxon>
    </lineage>
</organism>
<dbReference type="EMBL" id="CP001291">
    <property type="protein sequence ID" value="ACK69411.1"/>
    <property type="molecule type" value="Genomic_DNA"/>
</dbReference>
<reference evidence="2" key="1">
    <citation type="journal article" date="2011" name="MBio">
        <title>Novel metabolic attributes of the genus Cyanothece, comprising a group of unicellular nitrogen-fixing Cyanobacteria.</title>
        <authorList>
            <person name="Bandyopadhyay A."/>
            <person name="Elvitigala T."/>
            <person name="Welsh E."/>
            <person name="Stockel J."/>
            <person name="Liberton M."/>
            <person name="Min H."/>
            <person name="Sherman L.A."/>
            <person name="Pakrasi H.B."/>
        </authorList>
    </citation>
    <scope>NUCLEOTIDE SEQUENCE [LARGE SCALE GENOMIC DNA]</scope>
    <source>
        <strain evidence="2">PCC 7424</strain>
    </source>
</reference>
<dbReference type="AlphaFoldDB" id="B7KIK5"/>
<proteinExistence type="predicted"/>
<sequence length="59" mass="7089">MQNQFIAYLQDELNVSSEQIQLALRQCEMFPSQLPMILWQYGLINLGQLDQIIDWWEMN</sequence>
<dbReference type="STRING" id="65393.PCC7424_0955"/>
<dbReference type="InterPro" id="IPR021336">
    <property type="entry name" value="DUF2949"/>
</dbReference>
<dbReference type="HOGENOM" id="CLU_184319_1_0_3"/>
<dbReference type="KEGG" id="cyc:PCC7424_0955"/>
<dbReference type="Pfam" id="PF11165">
    <property type="entry name" value="DUF2949"/>
    <property type="match status" value="1"/>
</dbReference>
<dbReference type="OrthoDB" id="433602at2"/>
<protein>
    <recommendedName>
        <fullName evidence="3">DUF2949 domain-containing protein</fullName>
    </recommendedName>
</protein>
<dbReference type="eggNOG" id="ENOG503304D">
    <property type="taxonomic scope" value="Bacteria"/>
</dbReference>
<name>B7KIK5_GLOC7</name>
<dbReference type="Proteomes" id="UP000002384">
    <property type="component" value="Chromosome"/>
</dbReference>
<evidence type="ECO:0008006" key="3">
    <source>
        <dbReference type="Google" id="ProtNLM"/>
    </source>
</evidence>
<accession>B7KIK5</accession>
<evidence type="ECO:0000313" key="2">
    <source>
        <dbReference type="Proteomes" id="UP000002384"/>
    </source>
</evidence>
<evidence type="ECO:0000313" key="1">
    <source>
        <dbReference type="EMBL" id="ACK69411.1"/>
    </source>
</evidence>
<dbReference type="RefSeq" id="WP_012598358.1">
    <property type="nucleotide sequence ID" value="NC_011729.1"/>
</dbReference>
<gene>
    <name evidence="1" type="ordered locus">PCC7424_0955</name>
</gene>